<dbReference type="PROSITE" id="PS50088">
    <property type="entry name" value="ANK_REPEAT"/>
    <property type="match status" value="8"/>
</dbReference>
<evidence type="ECO:0000313" key="6">
    <source>
        <dbReference type="Proteomes" id="UP001194746"/>
    </source>
</evidence>
<evidence type="ECO:0000259" key="4">
    <source>
        <dbReference type="PROSITE" id="PS50837"/>
    </source>
</evidence>
<feature type="repeat" description="ANK" evidence="3">
    <location>
        <begin position="570"/>
        <end position="602"/>
    </location>
</feature>
<reference evidence="5" key="1">
    <citation type="journal article" date="2019" name="Beilstein J. Org. Chem.">
        <title>Nanangenines: drimane sesquiterpenoids as the dominant metabolite cohort of a novel Australian fungus, Aspergillus nanangensis.</title>
        <authorList>
            <person name="Lacey H.J."/>
            <person name="Gilchrist C.L.M."/>
            <person name="Crombie A."/>
            <person name="Kalaitzis J.A."/>
            <person name="Vuong D."/>
            <person name="Rutledge P.J."/>
            <person name="Turner P."/>
            <person name="Pitt J.I."/>
            <person name="Lacey E."/>
            <person name="Chooi Y.H."/>
            <person name="Piggott A.M."/>
        </authorList>
    </citation>
    <scope>NUCLEOTIDE SEQUENCE</scope>
    <source>
        <strain evidence="5">MST-FP2251</strain>
    </source>
</reference>
<gene>
    <name evidence="5" type="ORF">FE257_000029</name>
</gene>
<dbReference type="InterPro" id="IPR036770">
    <property type="entry name" value="Ankyrin_rpt-contain_sf"/>
</dbReference>
<dbReference type="InterPro" id="IPR027417">
    <property type="entry name" value="P-loop_NTPase"/>
</dbReference>
<dbReference type="PRINTS" id="PR01415">
    <property type="entry name" value="ANKYRIN"/>
</dbReference>
<feature type="repeat" description="ANK" evidence="3">
    <location>
        <begin position="1216"/>
        <end position="1248"/>
    </location>
</feature>
<accession>A0AAD4D0L3</accession>
<protein>
    <recommendedName>
        <fullName evidence="4">NACHT domain-containing protein</fullName>
    </recommendedName>
</protein>
<sequence>MEKDDFVIVERNHLHFPTLVHPTIPDGEPQVEITPEDLDRIRSWLSPTDFDGEGSEYQKHLTTRVTGTGDWLQQTEQYHRWRDEDAVRALWIQGIPGSGKSVVAAGLINILKEENVPVAFFFARRIIKSNSQPRHLVRDCTYQLLHHSIGLQEKLKGMVQRFPSVDEVPFQDLWQGFLSGVSEIPRAYIVFDALDELAVEKDNFLGLLGDLARMGSQSAKIIMTSRPEIHLQEQLKGPSIAMIRLTTLHVGKDIATYITHRVENQTTVELGQDQKTVLMNVLCEKARGLFLHARLTLDQILQPSTNPIDSQLQCLPGSLGDMYDGILQEHAARSGATQSFQLFLLTWITHASRPLRVAELVALIDSTVDRCGLEYGQDTKLMVHTACGPLIEILDDQTVQIIHHSFTEYLLDTSNSAITEQPTSARMFPAIVPAVAHGLLASRCIDYLSSGLFEGWPTDDSIREDCANAYQDSHRRRMAQFPFLQYASQNLLYHAAAYDIDDPELISKFDQLFQEGNHDFKSWKDFWSAGERTLNPGKFHPLHVASQAGFAVYTKHLLARGENPNLLDCRGRAPATLACMNGHSETLATLHDHGATLTTEDNDGLTAIHYAAKGNHVECLRRLLKTSAEGILRKAKPGRDRQLWGYDDHLGKSPMQYACELGNTASVSLLLQHLTPDTRRSAIPHWASRFGRTETLQTLLNYAEIVANVNKKDADGNTALFLAACGSFPKTMRLLLNHGADVHITSSDLNHRPKTQFDPDTLHDAQFTPLHGWVETATRAYRRRVPDDAEFEETATLLIEAGCDINARDRNGRSVLFWWRAIPQRSFHDDTCMHRFVSLLLKLGADPAVADHRGNTPLYMNSRAPDSGVIRALVAAGADINHARDGDLVTPLIDSVKHNCTNVVPFLENGADLNLQDSDGNTMLHHMWPKIFRLQDLGQWLAFADPTIKNKAGETFIYNRAEEYRDQNQVGCISWFVEKGLDLESRDRFGRTALLAHCSNRGFRFATSLIEASANAQSRDFQNKTCLHLLAQSSCYQCCSVHMWVSICEALISAGLNINSIDSEGNTPFLDAVTATCEERCIKARMEAIVQCGGITNIANHRGQTALHKAAGLRASLSSRGYTKVSERIERLLEPRMGIDIHARDNEGLMAVHHAAAASVETTWQLIQAGADITATANNGKTVLHFAAEGGQSNAVGLLCRLFEERRIPLYQKDESGRTALHYAAISGSHESVDCLLSHGLDANAGDNNGQTPLHAATEYQAPAWEVHETQDENEDSPHPSELSPGISLILPPLDRFIDWNSHNSTEARRNRSKSGTAIKPAQEPVMIQDTVRLLLNAGSNPSLRDKNRQSPLDLAILRRQDEIIYPLQRLEQDTNKDMAFVHQWFASRTSDENSVFNGMKIHREDSYGLLQTSITLGRQDLLKRSLSAGADPTLAGPEGLTPVHYVVHLGSIFMMESLIPYIKDWNDFTPPLLHAAVCRGQTNLAMVRLLIKCGVDVNAVYQNRRKSIAFDDASWYTAGHILTAGRYWWHISALEYLCQAGLDLERTNGRGHTALQCALRVKRGADGEIGFWNIEILDAILRLGGDINSLSPDNGTTALIVALREKKGPKIIQTLLNHGADVTIGEPPAIFEAVSSKDCEAVRAVLDAGADPNTEYEHPSSSKNNPKVVTPLLMRSIMTCSGAKPVRESKAVMALLLERGADPLRRLSDGSLVLHQICRYGGSIEPILDQTDTIDLETLDDGGSTPLHCACGPTHRMEDDQGNMRPWSTLIDAGANVNAQDASGSTPLHLAVQHGSPKMVTKLCEKGACKTLVDHRNLPPLYYALTAHHTYSAELSSMLFPTEGCLDLTGPNGETPLHLLAPRVAERTPPAFPWERLEGYEFRGDFWEYYDLYQRFADSGWDRNARDKDGNTPLFAYFTFPEAQGRRRRPGASLPLPATEYVEQMLCEHDVFALNNNGDTLLHVVAARQGCKQSTKLVLRLFGILMKAGLDPKQANKKGLSALDIAAAYGRDDILGLFATGN</sequence>
<dbReference type="Pfam" id="PF12796">
    <property type="entry name" value="Ank_2"/>
    <property type="match status" value="6"/>
</dbReference>
<dbReference type="InterPro" id="IPR002110">
    <property type="entry name" value="Ankyrin_rpt"/>
</dbReference>
<dbReference type="PROSITE" id="PS50837">
    <property type="entry name" value="NACHT"/>
    <property type="match status" value="1"/>
</dbReference>
<dbReference type="Gene3D" id="1.25.40.20">
    <property type="entry name" value="Ankyrin repeat-containing domain"/>
    <property type="match status" value="9"/>
</dbReference>
<dbReference type="PANTHER" id="PTHR24123">
    <property type="entry name" value="ANKYRIN REPEAT-CONTAINING"/>
    <property type="match status" value="1"/>
</dbReference>
<feature type="repeat" description="ANK" evidence="3">
    <location>
        <begin position="1595"/>
        <end position="1628"/>
    </location>
</feature>
<dbReference type="InterPro" id="IPR056884">
    <property type="entry name" value="NPHP3-like_N"/>
</dbReference>
<evidence type="ECO:0000256" key="2">
    <source>
        <dbReference type="ARBA" id="ARBA00023043"/>
    </source>
</evidence>
<evidence type="ECO:0000256" key="1">
    <source>
        <dbReference type="ARBA" id="ARBA00022737"/>
    </source>
</evidence>
<dbReference type="InterPro" id="IPR007111">
    <property type="entry name" value="NACHT_NTPase"/>
</dbReference>
<feature type="domain" description="NACHT" evidence="4">
    <location>
        <begin position="88"/>
        <end position="235"/>
    </location>
</feature>
<feature type="repeat" description="ANK" evidence="3">
    <location>
        <begin position="715"/>
        <end position="747"/>
    </location>
</feature>
<feature type="repeat" description="ANK" evidence="3">
    <location>
        <begin position="1784"/>
        <end position="1816"/>
    </location>
</feature>
<evidence type="ECO:0000256" key="3">
    <source>
        <dbReference type="PROSITE-ProRule" id="PRU00023"/>
    </source>
</evidence>
<dbReference type="Pfam" id="PF24883">
    <property type="entry name" value="NPHP3_N"/>
    <property type="match status" value="1"/>
</dbReference>
<keyword evidence="2 3" id="KW-0040">ANK repeat</keyword>
<dbReference type="SUPFAM" id="SSF48403">
    <property type="entry name" value="Ankyrin repeat"/>
    <property type="match status" value="4"/>
</dbReference>
<dbReference type="PROSITE" id="PS50297">
    <property type="entry name" value="ANK_REP_REGION"/>
    <property type="match status" value="6"/>
</dbReference>
<dbReference type="EMBL" id="VCAU01000001">
    <property type="protein sequence ID" value="KAF9895127.1"/>
    <property type="molecule type" value="Genomic_DNA"/>
</dbReference>
<dbReference type="InterPro" id="IPR054471">
    <property type="entry name" value="GPIID_WHD"/>
</dbReference>
<dbReference type="Proteomes" id="UP001194746">
    <property type="component" value="Unassembled WGS sequence"/>
</dbReference>
<dbReference type="SMART" id="SM00248">
    <property type="entry name" value="ANK"/>
    <property type="match status" value="21"/>
</dbReference>
<organism evidence="5 6">
    <name type="scientific">Aspergillus nanangensis</name>
    <dbReference type="NCBI Taxonomy" id="2582783"/>
    <lineage>
        <taxon>Eukaryota</taxon>
        <taxon>Fungi</taxon>
        <taxon>Dikarya</taxon>
        <taxon>Ascomycota</taxon>
        <taxon>Pezizomycotina</taxon>
        <taxon>Eurotiomycetes</taxon>
        <taxon>Eurotiomycetidae</taxon>
        <taxon>Eurotiales</taxon>
        <taxon>Aspergillaceae</taxon>
        <taxon>Aspergillus</taxon>
        <taxon>Aspergillus subgen. Circumdati</taxon>
    </lineage>
</organism>
<proteinExistence type="predicted"/>
<reference evidence="5" key="2">
    <citation type="submission" date="2020-02" db="EMBL/GenBank/DDBJ databases">
        <authorList>
            <person name="Gilchrist C.L.M."/>
            <person name="Chooi Y.-H."/>
        </authorList>
    </citation>
    <scope>NUCLEOTIDE SEQUENCE</scope>
    <source>
        <strain evidence="5">MST-FP2251</strain>
    </source>
</reference>
<feature type="repeat" description="ANK" evidence="3">
    <location>
        <begin position="1474"/>
        <end position="1503"/>
    </location>
</feature>
<dbReference type="InterPro" id="IPR051165">
    <property type="entry name" value="Multifunctional_ANK_Repeat"/>
</dbReference>
<feature type="repeat" description="ANK" evidence="3">
    <location>
        <begin position="603"/>
        <end position="629"/>
    </location>
</feature>
<evidence type="ECO:0000313" key="5">
    <source>
        <dbReference type="EMBL" id="KAF9895127.1"/>
    </source>
</evidence>
<dbReference type="SUPFAM" id="SSF52540">
    <property type="entry name" value="P-loop containing nucleoside triphosphate hydrolases"/>
    <property type="match status" value="1"/>
</dbReference>
<dbReference type="Pfam" id="PF22939">
    <property type="entry name" value="WHD_GPIID"/>
    <property type="match status" value="1"/>
</dbReference>
<comment type="caution">
    <text evidence="5">The sequence shown here is derived from an EMBL/GenBank/DDBJ whole genome shotgun (WGS) entry which is preliminary data.</text>
</comment>
<name>A0AAD4D0L3_ASPNN</name>
<dbReference type="PANTHER" id="PTHR24123:SF33">
    <property type="entry name" value="PROTEIN HOS4"/>
    <property type="match status" value="1"/>
</dbReference>
<keyword evidence="6" id="KW-1185">Reference proteome</keyword>
<feature type="repeat" description="ANK" evidence="3">
    <location>
        <begin position="853"/>
        <end position="885"/>
    </location>
</feature>
<keyword evidence="1" id="KW-0677">Repeat</keyword>
<dbReference type="Gene3D" id="3.40.50.300">
    <property type="entry name" value="P-loop containing nucleotide triphosphate hydrolases"/>
    <property type="match status" value="1"/>
</dbReference>